<evidence type="ECO:0000313" key="2">
    <source>
        <dbReference type="Proteomes" id="UP000706580"/>
    </source>
</evidence>
<dbReference type="RefSeq" id="WP_223074391.1">
    <property type="nucleotide sequence ID" value="NZ_JADMNK010000003.1"/>
</dbReference>
<dbReference type="Proteomes" id="UP000706580">
    <property type="component" value="Unassembled WGS sequence"/>
</dbReference>
<organism evidence="1 2">
    <name type="scientific">Leclercia barmai</name>
    <dbReference type="NCBI Taxonomy" id="2785629"/>
    <lineage>
        <taxon>Bacteria</taxon>
        <taxon>Pseudomonadati</taxon>
        <taxon>Pseudomonadota</taxon>
        <taxon>Gammaproteobacteria</taxon>
        <taxon>Enterobacterales</taxon>
        <taxon>Enterobacteriaceae</taxon>
        <taxon>Leclercia</taxon>
    </lineage>
</organism>
<name>A0ABS7RTX6_9ENTR</name>
<protein>
    <submittedName>
        <fullName evidence="1">Uncharacterized protein</fullName>
    </submittedName>
</protein>
<evidence type="ECO:0000313" key="1">
    <source>
        <dbReference type="EMBL" id="MBZ0057750.1"/>
    </source>
</evidence>
<sequence length="129" mass="14788">MSKLKNYAESMLFQCVISHSGKPCTPDSLAALSENYISRLGSNDLPATLRKTLKDIKLNLIWLSDKNKNQPFTHEVWENKTHTLMTLLTELYTEVVAWNAVEQYLSASEFLLFSQEQKAFHSTLHKVIN</sequence>
<proteinExistence type="predicted"/>
<comment type="caution">
    <text evidence="1">The sequence shown here is derived from an EMBL/GenBank/DDBJ whole genome shotgun (WGS) entry which is preliminary data.</text>
</comment>
<keyword evidence="2" id="KW-1185">Reference proteome</keyword>
<accession>A0ABS7RTX6</accession>
<dbReference type="EMBL" id="JADMNK010000003">
    <property type="protein sequence ID" value="MBZ0057750.1"/>
    <property type="molecule type" value="Genomic_DNA"/>
</dbReference>
<gene>
    <name evidence="1" type="ORF">ITX56_07940</name>
</gene>
<reference evidence="1 2" key="1">
    <citation type="submission" date="2020-11" db="EMBL/GenBank/DDBJ databases">
        <title>Draft Genome of Enterobacter sp. strain EMC7.</title>
        <authorList>
            <person name="Barman P."/>
            <person name="Sinha S."/>
            <person name="Sen S."/>
            <person name="Chakraborty R."/>
        </authorList>
    </citation>
    <scope>NUCLEOTIDE SEQUENCE [LARGE SCALE GENOMIC DNA]</scope>
    <source>
        <strain evidence="1 2">EMC7</strain>
    </source>
</reference>